<feature type="region of interest" description="Disordered" evidence="1">
    <location>
        <begin position="193"/>
        <end position="244"/>
    </location>
</feature>
<evidence type="ECO:0000313" key="4">
    <source>
        <dbReference type="Proteomes" id="UP000007517"/>
    </source>
</evidence>
<evidence type="ECO:0000256" key="1">
    <source>
        <dbReference type="SAM" id="MobiDB-lite"/>
    </source>
</evidence>
<evidence type="ECO:0000313" key="3">
    <source>
        <dbReference type="EMBL" id="CCG02324.1"/>
    </source>
</evidence>
<protein>
    <submittedName>
        <fullName evidence="3">Uncharacterized protein</fullName>
    </submittedName>
</protein>
<evidence type="ECO:0000256" key="2">
    <source>
        <dbReference type="SAM" id="Phobius"/>
    </source>
</evidence>
<sequence length="244" mass="25260">MVEPVTVSRRVSAPDGQQPPSARELLALDTLLFAPVLLGFALSLFGGTFGWVVGISLGCVAGLALLWSSTSWTTAEECVATGVLPGGMTPAFLLLTTGAAVCEQTAGEAEVCSSATLPLSLGLPILVGSVAAPLTVAVILLRRSPVPPAVSAQPRMPWPRCEPASRERCASYGHAHGADVEDVPRSSRACLRPDARRGRGAGRATHSPATAGTRDECGRRPHRPLLRGDGVLVGSCRTAAAERP</sequence>
<feature type="transmembrane region" description="Helical" evidence="2">
    <location>
        <begin position="121"/>
        <end position="141"/>
    </location>
</feature>
<reference evidence="3 4" key="1">
    <citation type="journal article" date="2012" name="J. Bacteriol.">
        <title>Genome Sequence of Blastococcus saxobsidens DD2, a Stone-Inhabiting Bacterium.</title>
        <authorList>
            <person name="Chouaia B."/>
            <person name="Crotti E."/>
            <person name="Brusetti L."/>
            <person name="Daffonchio D."/>
            <person name="Essoussi I."/>
            <person name="Nouioui I."/>
            <person name="Sbissi I."/>
            <person name="Ghodhbane-Gtari F."/>
            <person name="Gtari M."/>
            <person name="Vacherie B."/>
            <person name="Barbe V."/>
            <person name="Medigue C."/>
            <person name="Gury J."/>
            <person name="Pujic P."/>
            <person name="Normand P."/>
        </authorList>
    </citation>
    <scope>NUCLEOTIDE SEQUENCE [LARGE SCALE GENOMIC DNA]</scope>
    <source>
        <strain evidence="3 4">DD2</strain>
    </source>
</reference>
<dbReference type="EMBL" id="FO117623">
    <property type="protein sequence ID" value="CCG02324.1"/>
    <property type="molecule type" value="Genomic_DNA"/>
</dbReference>
<keyword evidence="2" id="KW-0472">Membrane</keyword>
<dbReference type="KEGG" id="bsd:BLASA_1389"/>
<dbReference type="Proteomes" id="UP000007517">
    <property type="component" value="Chromosome"/>
</dbReference>
<keyword evidence="2" id="KW-1133">Transmembrane helix</keyword>
<proteinExistence type="predicted"/>
<name>H6RJL9_BLASD</name>
<dbReference type="HOGENOM" id="CLU_1136331_0_0_11"/>
<keyword evidence="4" id="KW-1185">Reference proteome</keyword>
<dbReference type="STRING" id="1146883.BLASA_1389"/>
<gene>
    <name evidence="3" type="ordered locus">BLASA_1389</name>
</gene>
<reference evidence="4" key="2">
    <citation type="submission" date="2012-02" db="EMBL/GenBank/DDBJ databases">
        <title>Complete genome sequence of Blastococcus saxobsidens strain DD2.</title>
        <authorList>
            <person name="Genoscope."/>
        </authorList>
    </citation>
    <scope>NUCLEOTIDE SEQUENCE [LARGE SCALE GENOMIC DNA]</scope>
    <source>
        <strain evidence="4">DD2</strain>
    </source>
</reference>
<feature type="transmembrane region" description="Helical" evidence="2">
    <location>
        <begin position="25"/>
        <end position="42"/>
    </location>
</feature>
<keyword evidence="2" id="KW-0812">Transmembrane</keyword>
<dbReference type="AlphaFoldDB" id="H6RJL9"/>
<organism evidence="3 4">
    <name type="scientific">Blastococcus saxobsidens (strain DD2)</name>
    <dbReference type="NCBI Taxonomy" id="1146883"/>
    <lineage>
        <taxon>Bacteria</taxon>
        <taxon>Bacillati</taxon>
        <taxon>Actinomycetota</taxon>
        <taxon>Actinomycetes</taxon>
        <taxon>Geodermatophilales</taxon>
        <taxon>Geodermatophilaceae</taxon>
        <taxon>Blastococcus</taxon>
    </lineage>
</organism>
<accession>H6RJL9</accession>